<dbReference type="InterPro" id="IPR029058">
    <property type="entry name" value="AB_hydrolase_fold"/>
</dbReference>
<dbReference type="Proteomes" id="UP000832011">
    <property type="component" value="Chromosome"/>
</dbReference>
<dbReference type="InterPro" id="IPR000073">
    <property type="entry name" value="AB_hydrolase_1"/>
</dbReference>
<organism evidence="2 3">
    <name type="scientific">Vitreoscilla massiliensis</name>
    <dbReference type="NCBI Taxonomy" id="1689272"/>
    <lineage>
        <taxon>Bacteria</taxon>
        <taxon>Pseudomonadati</taxon>
        <taxon>Pseudomonadota</taxon>
        <taxon>Betaproteobacteria</taxon>
        <taxon>Neisseriales</taxon>
        <taxon>Neisseriaceae</taxon>
        <taxon>Vitreoscilla</taxon>
    </lineage>
</organism>
<feature type="domain" description="AB hydrolase-1" evidence="1">
    <location>
        <begin position="31"/>
        <end position="264"/>
    </location>
</feature>
<proteinExistence type="predicted"/>
<dbReference type="EMBL" id="CP091511">
    <property type="protein sequence ID" value="UOO89741.1"/>
    <property type="molecule type" value="Genomic_DNA"/>
</dbReference>
<evidence type="ECO:0000313" key="3">
    <source>
        <dbReference type="Proteomes" id="UP000832011"/>
    </source>
</evidence>
<protein>
    <submittedName>
        <fullName evidence="2">Alpha/beta hydrolase</fullName>
    </submittedName>
</protein>
<dbReference type="PRINTS" id="PR00111">
    <property type="entry name" value="ABHYDROLASE"/>
</dbReference>
<dbReference type="SUPFAM" id="SSF53474">
    <property type="entry name" value="alpha/beta-Hydrolases"/>
    <property type="match status" value="1"/>
</dbReference>
<dbReference type="Pfam" id="PF12697">
    <property type="entry name" value="Abhydrolase_6"/>
    <property type="match status" value="1"/>
</dbReference>
<dbReference type="InterPro" id="IPR050266">
    <property type="entry name" value="AB_hydrolase_sf"/>
</dbReference>
<keyword evidence="2" id="KW-0378">Hydrolase</keyword>
<sequence length="275" mass="29589">MTQTMAALHTVTLPDGATQAYRDSQGHGMTIVLLHGISSGAASWQQQFAGLGQHHRLIAWDAPGYGLSDGLDTVQPNAVDFAQRLHALVEVLQLESFVLVGHSLGALIASAYASLQAARLTGLLLANVAQGYGHCDADTRQQVFLKRPSLLQKLGNAGMAAERGPALVWRKSPEQIALITEVMQGLTLNGFSNASYLLAHDSILNYLPVSGLNTHIVYAEQDDITPKSDMLALAQKIALPASHLHGIHEAGHLSYLDQAEAFNQVLKQLLHNNKE</sequence>
<dbReference type="GO" id="GO:0016787">
    <property type="term" value="F:hydrolase activity"/>
    <property type="evidence" value="ECO:0007669"/>
    <property type="project" value="UniProtKB-KW"/>
</dbReference>
<name>A0ABY4E1R7_9NEIS</name>
<reference evidence="2 3" key="1">
    <citation type="journal article" date="2022" name="Res Sq">
        <title>Evolution of multicellular longitudinally dividing oral cavity symbionts (Neisseriaceae).</title>
        <authorList>
            <person name="Nyongesa S."/>
            <person name="Weber P."/>
            <person name="Bernet E."/>
            <person name="Pullido F."/>
            <person name="Nieckarz M."/>
            <person name="Delaby M."/>
            <person name="Nieves C."/>
            <person name="Viehboeck T."/>
            <person name="Krause N."/>
            <person name="Rivera-Millot A."/>
            <person name="Nakamura A."/>
            <person name="Vischer N."/>
            <person name="VanNieuwenhze M."/>
            <person name="Brun Y."/>
            <person name="Cava F."/>
            <person name="Bulgheresi S."/>
            <person name="Veyrier F."/>
        </authorList>
    </citation>
    <scope>NUCLEOTIDE SEQUENCE [LARGE SCALE GENOMIC DNA]</scope>
    <source>
        <strain evidence="2 3">SN4</strain>
    </source>
</reference>
<evidence type="ECO:0000259" key="1">
    <source>
        <dbReference type="Pfam" id="PF12697"/>
    </source>
</evidence>
<evidence type="ECO:0000313" key="2">
    <source>
        <dbReference type="EMBL" id="UOO89741.1"/>
    </source>
</evidence>
<dbReference type="PANTHER" id="PTHR43798">
    <property type="entry name" value="MONOACYLGLYCEROL LIPASE"/>
    <property type="match status" value="1"/>
</dbReference>
<dbReference type="RefSeq" id="WP_058355545.1">
    <property type="nucleotide sequence ID" value="NZ_CABKVG010000007.1"/>
</dbReference>
<dbReference type="Gene3D" id="3.40.50.1820">
    <property type="entry name" value="alpha/beta hydrolase"/>
    <property type="match status" value="1"/>
</dbReference>
<gene>
    <name evidence="2" type="ORF">LVJ82_01755</name>
</gene>
<accession>A0ABY4E1R7</accession>
<keyword evidence="3" id="KW-1185">Reference proteome</keyword>